<comment type="caution">
    <text evidence="11">The sequence shown here is derived from an EMBL/GenBank/DDBJ whole genome shotgun (WGS) entry which is preliminary data.</text>
</comment>
<dbReference type="Gene3D" id="3.40.50.300">
    <property type="entry name" value="P-loop containing nucleotide triphosphate hydrolases"/>
    <property type="match status" value="1"/>
</dbReference>
<feature type="domain" description="Polysaccharide chain length determinant N-terminal" evidence="10">
    <location>
        <begin position="2"/>
        <end position="85"/>
    </location>
</feature>
<dbReference type="PANTHER" id="PTHR32309">
    <property type="entry name" value="TYROSINE-PROTEIN KINASE"/>
    <property type="match status" value="1"/>
</dbReference>
<dbReference type="RefSeq" id="WP_310300853.1">
    <property type="nucleotide sequence ID" value="NZ_BAAAPS010000008.1"/>
</dbReference>
<dbReference type="InterPro" id="IPR050445">
    <property type="entry name" value="Bact_polysacc_biosynth/exp"/>
</dbReference>
<dbReference type="InterPro" id="IPR005702">
    <property type="entry name" value="Wzc-like_C"/>
</dbReference>
<dbReference type="InterPro" id="IPR033756">
    <property type="entry name" value="YlxH/NBP35"/>
</dbReference>
<reference evidence="11 12" key="1">
    <citation type="submission" date="2023-07" db="EMBL/GenBank/DDBJ databases">
        <title>Sequencing the genomes of 1000 actinobacteria strains.</title>
        <authorList>
            <person name="Klenk H.-P."/>
        </authorList>
    </citation>
    <scope>NUCLEOTIDE SEQUENCE [LARGE SCALE GENOMIC DNA]</scope>
    <source>
        <strain evidence="11 12">DSM 19426</strain>
    </source>
</reference>
<keyword evidence="3" id="KW-1003">Cell membrane</keyword>
<dbReference type="Proteomes" id="UP001183648">
    <property type="component" value="Unassembled WGS sequence"/>
</dbReference>
<dbReference type="CDD" id="cd05387">
    <property type="entry name" value="BY-kinase"/>
    <property type="match status" value="1"/>
</dbReference>
<comment type="subcellular location">
    <subcellularLocation>
        <location evidence="1">Cell membrane</location>
        <topology evidence="1">Multi-pass membrane protein</topology>
    </subcellularLocation>
</comment>
<evidence type="ECO:0000256" key="7">
    <source>
        <dbReference type="ARBA" id="ARBA00022989"/>
    </source>
</evidence>
<evidence type="ECO:0000256" key="4">
    <source>
        <dbReference type="ARBA" id="ARBA00022692"/>
    </source>
</evidence>
<dbReference type="SUPFAM" id="SSF52540">
    <property type="entry name" value="P-loop containing nucleoside triphosphate hydrolases"/>
    <property type="match status" value="1"/>
</dbReference>
<keyword evidence="12" id="KW-1185">Reference proteome</keyword>
<dbReference type="NCBIfam" id="TIGR01007">
    <property type="entry name" value="eps_fam"/>
    <property type="match status" value="1"/>
</dbReference>
<dbReference type="InterPro" id="IPR003856">
    <property type="entry name" value="LPS_length_determ_N"/>
</dbReference>
<proteinExistence type="inferred from homology"/>
<evidence type="ECO:0000256" key="8">
    <source>
        <dbReference type="ARBA" id="ARBA00023136"/>
    </source>
</evidence>
<sequence>MELRDYLRILRAHWLGVLLITILTIGAASAYTFTRVPVYAADASGFVAIGGSENPALGSLNDQLAKSRATSYVDIAKSRATAQEVNRLLNLDQDPAGLVGRIDVVQPPDTVLLKITARAGSPKDAQELANAWVAALAEQVQSIEDPQNKNANKVPHIVPVESAALPTRPVSPRPERNLALALVLGLMLGFGYAMVRNVLDRRLRTADLVEQRFPVSVVGMVPVSDLLEHKKGERAKLALQGRTEASDDAASGEAFRKLRTNLAFMDVDNPPRVIVVTSPRPGDGKSTVSANLAAAVAAGGQSVVLIDADLRRPSVADSLGLVEGVGLTDVLTGRVDAIDALQEVSGREHMRVMAAGRIPPNPSELLGSNAMRSLVAELGEKYLVILDAPPLLPVTDAALLTANADGALVVISAGRTVDAELNTALNHLTAVRGRALGVIMNKVPRRGAGAYGGYYGYYSDDYTSRRSLTQRSGWRSLFRRSSTPRAERAKLEALAKDREADGDGPGDS</sequence>
<gene>
    <name evidence="11" type="ORF">J2S63_001555</name>
</gene>
<keyword evidence="4 9" id="KW-0812">Transmembrane</keyword>
<protein>
    <submittedName>
        <fullName evidence="11">Capsular exopolysaccharide synthesis family protein</fullName>
    </submittedName>
</protein>
<evidence type="ECO:0000256" key="5">
    <source>
        <dbReference type="ARBA" id="ARBA00022741"/>
    </source>
</evidence>
<evidence type="ECO:0000256" key="1">
    <source>
        <dbReference type="ARBA" id="ARBA00004651"/>
    </source>
</evidence>
<evidence type="ECO:0000259" key="10">
    <source>
        <dbReference type="Pfam" id="PF02706"/>
    </source>
</evidence>
<comment type="similarity">
    <text evidence="2">Belongs to the CpsC/CapA family.</text>
</comment>
<name>A0ABU2BTP3_9ACTN</name>
<evidence type="ECO:0000256" key="3">
    <source>
        <dbReference type="ARBA" id="ARBA00022475"/>
    </source>
</evidence>
<dbReference type="InterPro" id="IPR027417">
    <property type="entry name" value="P-loop_NTPase"/>
</dbReference>
<keyword evidence="8 9" id="KW-0472">Membrane</keyword>
<keyword evidence="7 9" id="KW-1133">Transmembrane helix</keyword>
<organism evidence="11 12">
    <name type="scientific">Nocardioides marmoribigeumensis</name>
    <dbReference type="NCBI Taxonomy" id="433649"/>
    <lineage>
        <taxon>Bacteria</taxon>
        <taxon>Bacillati</taxon>
        <taxon>Actinomycetota</taxon>
        <taxon>Actinomycetes</taxon>
        <taxon>Propionibacteriales</taxon>
        <taxon>Nocardioidaceae</taxon>
        <taxon>Nocardioides</taxon>
    </lineage>
</organism>
<dbReference type="Pfam" id="PF10609">
    <property type="entry name" value="ParA"/>
    <property type="match status" value="1"/>
</dbReference>
<accession>A0ABU2BTP3</accession>
<evidence type="ECO:0000256" key="9">
    <source>
        <dbReference type="SAM" id="Phobius"/>
    </source>
</evidence>
<evidence type="ECO:0000256" key="2">
    <source>
        <dbReference type="ARBA" id="ARBA00006683"/>
    </source>
</evidence>
<evidence type="ECO:0000256" key="6">
    <source>
        <dbReference type="ARBA" id="ARBA00022840"/>
    </source>
</evidence>
<dbReference type="PANTHER" id="PTHR32309:SF13">
    <property type="entry name" value="FERRIC ENTEROBACTIN TRANSPORT PROTEIN FEPE"/>
    <property type="match status" value="1"/>
</dbReference>
<evidence type="ECO:0000313" key="11">
    <source>
        <dbReference type="EMBL" id="MDR7362002.1"/>
    </source>
</evidence>
<feature type="transmembrane region" description="Helical" evidence="9">
    <location>
        <begin position="12"/>
        <end position="33"/>
    </location>
</feature>
<keyword evidence="6" id="KW-0067">ATP-binding</keyword>
<dbReference type="EMBL" id="JAVDYG010000001">
    <property type="protein sequence ID" value="MDR7362002.1"/>
    <property type="molecule type" value="Genomic_DNA"/>
</dbReference>
<keyword evidence="5" id="KW-0547">Nucleotide-binding</keyword>
<dbReference type="Pfam" id="PF02706">
    <property type="entry name" value="Wzz"/>
    <property type="match status" value="1"/>
</dbReference>
<evidence type="ECO:0000313" key="12">
    <source>
        <dbReference type="Proteomes" id="UP001183648"/>
    </source>
</evidence>